<dbReference type="Proteomes" id="UP001221413">
    <property type="component" value="Unassembled WGS sequence"/>
</dbReference>
<gene>
    <name evidence="2" type="ORF">Dda_7168</name>
</gene>
<name>A0AAD6NHA2_DREDA</name>
<keyword evidence="3" id="KW-1185">Reference proteome</keyword>
<organism evidence="2 3">
    <name type="scientific">Drechslerella dactyloides</name>
    <name type="common">Nematode-trapping fungus</name>
    <name type="synonym">Arthrobotrys dactyloides</name>
    <dbReference type="NCBI Taxonomy" id="74499"/>
    <lineage>
        <taxon>Eukaryota</taxon>
        <taxon>Fungi</taxon>
        <taxon>Dikarya</taxon>
        <taxon>Ascomycota</taxon>
        <taxon>Pezizomycotina</taxon>
        <taxon>Orbiliomycetes</taxon>
        <taxon>Orbiliales</taxon>
        <taxon>Orbiliaceae</taxon>
        <taxon>Drechslerella</taxon>
    </lineage>
</organism>
<feature type="compositionally biased region" description="Basic and acidic residues" evidence="1">
    <location>
        <begin position="72"/>
        <end position="81"/>
    </location>
</feature>
<feature type="region of interest" description="Disordered" evidence="1">
    <location>
        <begin position="1"/>
        <end position="164"/>
    </location>
</feature>
<feature type="compositionally biased region" description="Polar residues" evidence="1">
    <location>
        <begin position="122"/>
        <end position="138"/>
    </location>
</feature>
<evidence type="ECO:0000313" key="2">
    <source>
        <dbReference type="EMBL" id="KAJ6258249.1"/>
    </source>
</evidence>
<dbReference type="EMBL" id="JAQGDS010000009">
    <property type="protein sequence ID" value="KAJ6258249.1"/>
    <property type="molecule type" value="Genomic_DNA"/>
</dbReference>
<dbReference type="AlphaFoldDB" id="A0AAD6NHA2"/>
<accession>A0AAD6NHA2</accession>
<feature type="compositionally biased region" description="Basic and acidic residues" evidence="1">
    <location>
        <begin position="88"/>
        <end position="99"/>
    </location>
</feature>
<reference evidence="2" key="1">
    <citation type="submission" date="2023-01" db="EMBL/GenBank/DDBJ databases">
        <title>The chitinases involved in constricting ring structure development in the nematode-trapping fungus Drechslerella dactyloides.</title>
        <authorList>
            <person name="Wang R."/>
            <person name="Zhang L."/>
            <person name="Tang P."/>
            <person name="Li S."/>
            <person name="Liang L."/>
        </authorList>
    </citation>
    <scope>NUCLEOTIDE SEQUENCE</scope>
    <source>
        <strain evidence="2">YMF1.00031</strain>
    </source>
</reference>
<comment type="caution">
    <text evidence="2">The sequence shown here is derived from an EMBL/GenBank/DDBJ whole genome shotgun (WGS) entry which is preliminary data.</text>
</comment>
<sequence>MSEPTYDKAHYAYQKPASRATHSLLNDDNTEENTTEPAPAPLDDDREPADHFHQPGPNAASDAEWDTAQYHLDSHPGEHRRSTYNYQKYHEEFKNKSAEDGTQEDDNTANEPEEAPAGRRGSVTSQPFKPVARTQSFNIRDMRGEAQSALIDDGDDASHNYSRA</sequence>
<feature type="compositionally biased region" description="Acidic residues" evidence="1">
    <location>
        <begin position="101"/>
        <end position="114"/>
    </location>
</feature>
<feature type="compositionally biased region" description="Basic and acidic residues" evidence="1">
    <location>
        <begin position="1"/>
        <end position="10"/>
    </location>
</feature>
<protein>
    <submittedName>
        <fullName evidence="2">Uncharacterized protein</fullName>
    </submittedName>
</protein>
<evidence type="ECO:0000256" key="1">
    <source>
        <dbReference type="SAM" id="MobiDB-lite"/>
    </source>
</evidence>
<proteinExistence type="predicted"/>
<evidence type="ECO:0000313" key="3">
    <source>
        <dbReference type="Proteomes" id="UP001221413"/>
    </source>
</evidence>